<dbReference type="Pfam" id="PF01408">
    <property type="entry name" value="GFO_IDH_MocA"/>
    <property type="match status" value="1"/>
</dbReference>
<evidence type="ECO:0000313" key="5">
    <source>
        <dbReference type="Proteomes" id="UP000326837"/>
    </source>
</evidence>
<dbReference type="InterPro" id="IPR043906">
    <property type="entry name" value="Gfo/Idh/MocA_OxRdtase_bact_C"/>
</dbReference>
<dbReference type="PANTHER" id="PTHR43818">
    <property type="entry name" value="BCDNA.GH03377"/>
    <property type="match status" value="1"/>
</dbReference>
<dbReference type="InterPro" id="IPR036291">
    <property type="entry name" value="NAD(P)-bd_dom_sf"/>
</dbReference>
<dbReference type="KEGG" id="lpav:PLANPX_2919"/>
<dbReference type="GO" id="GO:0000166">
    <property type="term" value="F:nucleotide binding"/>
    <property type="evidence" value="ECO:0007669"/>
    <property type="project" value="InterPro"/>
</dbReference>
<gene>
    <name evidence="4" type="ORF">PLANPX_2919</name>
</gene>
<dbReference type="AlphaFoldDB" id="A0A5K7XBB0"/>
<dbReference type="RefSeq" id="WP_152099113.1">
    <property type="nucleotide sequence ID" value="NZ_AP021861.1"/>
</dbReference>
<dbReference type="SUPFAM" id="SSF51735">
    <property type="entry name" value="NAD(P)-binding Rossmann-fold domains"/>
    <property type="match status" value="1"/>
</dbReference>
<dbReference type="InterPro" id="IPR000683">
    <property type="entry name" value="Gfo/Idh/MocA-like_OxRdtase_N"/>
</dbReference>
<dbReference type="Proteomes" id="UP000326837">
    <property type="component" value="Chromosome"/>
</dbReference>
<dbReference type="InterPro" id="IPR006311">
    <property type="entry name" value="TAT_signal"/>
</dbReference>
<feature type="domain" description="Gfo/Idh/MocA-like oxidoreductase bacterial type C-terminal" evidence="3">
    <location>
        <begin position="199"/>
        <end position="417"/>
    </location>
</feature>
<dbReference type="PROSITE" id="PS51318">
    <property type="entry name" value="TAT"/>
    <property type="match status" value="1"/>
</dbReference>
<accession>A0A5K7XBB0</accession>
<evidence type="ECO:0000259" key="2">
    <source>
        <dbReference type="Pfam" id="PF01408"/>
    </source>
</evidence>
<dbReference type="Gene3D" id="3.40.50.720">
    <property type="entry name" value="NAD(P)-binding Rossmann-like Domain"/>
    <property type="match status" value="1"/>
</dbReference>
<protein>
    <submittedName>
        <fullName evidence="4">Oxidoreductase</fullName>
    </submittedName>
</protein>
<reference evidence="5" key="1">
    <citation type="submission" date="2019-10" db="EMBL/GenBank/DDBJ databases">
        <title>Lacipirellula parvula gen. nov., sp. nov., representing a lineage of planctomycetes widespread in freshwater anoxic habitats, and description of the family Lacipirellulaceae.</title>
        <authorList>
            <person name="Dedysh S.N."/>
            <person name="Kulichevskaya I.S."/>
            <person name="Beletsky A.V."/>
            <person name="Rakitin A.L."/>
            <person name="Mardanov A.V."/>
            <person name="Ivanova A.A."/>
            <person name="Saltykova V.X."/>
            <person name="Rijpstra W.I.C."/>
            <person name="Sinninghe Damste J.S."/>
            <person name="Ravin N.V."/>
        </authorList>
    </citation>
    <scope>NUCLEOTIDE SEQUENCE [LARGE SCALE GENOMIC DNA]</scope>
    <source>
        <strain evidence="5">PX69</strain>
    </source>
</reference>
<organism evidence="4 5">
    <name type="scientific">Lacipirellula parvula</name>
    <dbReference type="NCBI Taxonomy" id="2650471"/>
    <lineage>
        <taxon>Bacteria</taxon>
        <taxon>Pseudomonadati</taxon>
        <taxon>Planctomycetota</taxon>
        <taxon>Planctomycetia</taxon>
        <taxon>Pirellulales</taxon>
        <taxon>Lacipirellulaceae</taxon>
        <taxon>Lacipirellula</taxon>
    </lineage>
</organism>
<dbReference type="InterPro" id="IPR050463">
    <property type="entry name" value="Gfo/Idh/MocA_oxidrdct_glycsds"/>
</dbReference>
<evidence type="ECO:0000256" key="1">
    <source>
        <dbReference type="SAM" id="SignalP"/>
    </source>
</evidence>
<dbReference type="Gene3D" id="3.30.360.10">
    <property type="entry name" value="Dihydrodipicolinate Reductase, domain 2"/>
    <property type="match status" value="1"/>
</dbReference>
<evidence type="ECO:0000259" key="3">
    <source>
        <dbReference type="Pfam" id="PF19051"/>
    </source>
</evidence>
<dbReference type="PANTHER" id="PTHR43818:SF5">
    <property type="entry name" value="OXIDOREDUCTASE FAMILY PROTEIN"/>
    <property type="match status" value="1"/>
</dbReference>
<name>A0A5K7XBB0_9BACT</name>
<dbReference type="EMBL" id="AP021861">
    <property type="protein sequence ID" value="BBO33307.1"/>
    <property type="molecule type" value="Genomic_DNA"/>
</dbReference>
<feature type="signal peptide" evidence="1">
    <location>
        <begin position="1"/>
        <end position="25"/>
    </location>
</feature>
<evidence type="ECO:0000313" key="4">
    <source>
        <dbReference type="EMBL" id="BBO33307.1"/>
    </source>
</evidence>
<keyword evidence="1" id="KW-0732">Signal</keyword>
<dbReference type="SUPFAM" id="SSF55347">
    <property type="entry name" value="Glyceraldehyde-3-phosphate dehydrogenase-like, C-terminal domain"/>
    <property type="match status" value="1"/>
</dbReference>
<sequence>MASTRRDFLAASAGLAAIAASRVHAAEANSEVVLAIMGANNRGSQLAEQFAEQAGCRIAYICDPDEQAIAKGITAATSRGAAKPQGIRDFRHALDDPTVDALICAAPNHWHAPATILACKAGKHVYVEKPCSHTAAEGEMMIAAANKSGRVVQVGMQRRSGSLYRDVISKIRDGAIGAPLHAKSWYHTPRPSIGRGQKTTPPASLDYALWQGPSPERPFQSNAIPYNWHFFWQWGNGEIGNNGVHSIDICRLALGVDYPTRVTCAGGRLRYDDDQETPDTSTAIFECGDKLITWEQICWMRPIESSSIFGIEIRGTEGALCLNDEGAVIYDLDRNVVEDFEGSRGDAEHLRDFLDAVRDGHRTAASIEEGHKSALFCHLGNIAYRTGQSVDVDATTGRLLNKSMGQDLWSCEYREGWAPAV</sequence>
<feature type="domain" description="Gfo/Idh/MocA-like oxidoreductase N-terminal" evidence="2">
    <location>
        <begin position="35"/>
        <end position="155"/>
    </location>
</feature>
<proteinExistence type="predicted"/>
<keyword evidence="5" id="KW-1185">Reference proteome</keyword>
<dbReference type="Pfam" id="PF19051">
    <property type="entry name" value="GFO_IDH_MocA_C2"/>
    <property type="match status" value="1"/>
</dbReference>
<feature type="chain" id="PRO_5025027124" evidence="1">
    <location>
        <begin position="26"/>
        <end position="421"/>
    </location>
</feature>